<evidence type="ECO:0000313" key="3">
    <source>
        <dbReference type="Proteomes" id="UP001601197"/>
    </source>
</evidence>
<dbReference type="InterPro" id="IPR000719">
    <property type="entry name" value="Prot_kinase_dom"/>
</dbReference>
<gene>
    <name evidence="2" type="ORF">ACFYNZ_25935</name>
</gene>
<feature type="domain" description="Protein kinase" evidence="1">
    <location>
        <begin position="29"/>
        <end position="350"/>
    </location>
</feature>
<keyword evidence="2" id="KW-0808">Transferase</keyword>
<organism evidence="2 3">
    <name type="scientific">Streptomyces kebangsaanensis</name>
    <dbReference type="NCBI Taxonomy" id="864058"/>
    <lineage>
        <taxon>Bacteria</taxon>
        <taxon>Bacillati</taxon>
        <taxon>Actinomycetota</taxon>
        <taxon>Actinomycetes</taxon>
        <taxon>Kitasatosporales</taxon>
        <taxon>Streptomycetaceae</taxon>
        <taxon>Streptomyces</taxon>
    </lineage>
</organism>
<dbReference type="SUPFAM" id="SSF56112">
    <property type="entry name" value="Protein kinase-like (PK-like)"/>
    <property type="match status" value="2"/>
</dbReference>
<protein>
    <submittedName>
        <fullName evidence="2">Protein kinase family protein</fullName>
    </submittedName>
</protein>
<evidence type="ECO:0000313" key="2">
    <source>
        <dbReference type="EMBL" id="MFE9172871.1"/>
    </source>
</evidence>
<keyword evidence="2" id="KW-0418">Kinase</keyword>
<comment type="caution">
    <text evidence="2">The sequence shown here is derived from an EMBL/GenBank/DDBJ whole genome shotgun (WGS) entry which is preliminary data.</text>
</comment>
<dbReference type="InterPro" id="IPR011009">
    <property type="entry name" value="Kinase-like_dom_sf"/>
</dbReference>
<name>A0ABW6KYB3_9ACTN</name>
<accession>A0ABW6KYB3</accession>
<proteinExistence type="predicted"/>
<reference evidence="2 3" key="1">
    <citation type="submission" date="2024-10" db="EMBL/GenBank/DDBJ databases">
        <title>The Natural Products Discovery Center: Release of the First 8490 Sequenced Strains for Exploring Actinobacteria Biosynthetic Diversity.</title>
        <authorList>
            <person name="Kalkreuter E."/>
            <person name="Kautsar S.A."/>
            <person name="Yang D."/>
            <person name="Bader C.D."/>
            <person name="Teijaro C.N."/>
            <person name="Fluegel L."/>
            <person name="Davis C.M."/>
            <person name="Simpson J.R."/>
            <person name="Lauterbach L."/>
            <person name="Steele A.D."/>
            <person name="Gui C."/>
            <person name="Meng S."/>
            <person name="Li G."/>
            <person name="Viehrig K."/>
            <person name="Ye F."/>
            <person name="Su P."/>
            <person name="Kiefer A.F."/>
            <person name="Nichols A."/>
            <person name="Cepeda A.J."/>
            <person name="Yan W."/>
            <person name="Fan B."/>
            <person name="Jiang Y."/>
            <person name="Adhikari A."/>
            <person name="Zheng C.-J."/>
            <person name="Schuster L."/>
            <person name="Cowan T.M."/>
            <person name="Smanski M.J."/>
            <person name="Chevrette M.G."/>
            <person name="De Carvalho L.P.S."/>
            <person name="Shen B."/>
        </authorList>
    </citation>
    <scope>NUCLEOTIDE SEQUENCE [LARGE SCALE GENOMIC DNA]</scope>
    <source>
        <strain evidence="2 3">NPDC007147</strain>
    </source>
</reference>
<dbReference type="Proteomes" id="UP001601197">
    <property type="component" value="Unassembled WGS sequence"/>
</dbReference>
<dbReference type="EMBL" id="JBIAFJ010000027">
    <property type="protein sequence ID" value="MFE9172871.1"/>
    <property type="molecule type" value="Genomic_DNA"/>
</dbReference>
<dbReference type="PROSITE" id="PS50011">
    <property type="entry name" value="PROTEIN_KINASE_DOM"/>
    <property type="match status" value="1"/>
</dbReference>
<dbReference type="GO" id="GO:0016301">
    <property type="term" value="F:kinase activity"/>
    <property type="evidence" value="ECO:0007669"/>
    <property type="project" value="UniProtKB-KW"/>
</dbReference>
<dbReference type="Gene3D" id="1.10.510.10">
    <property type="entry name" value="Transferase(Phosphotransferase) domain 1"/>
    <property type="match status" value="1"/>
</dbReference>
<sequence length="350" mass="39291">MPLSARITAHTDIATSLALLGDRELAQLLAGGESFGTGIGGRPVLVEVDGRPVFVKHVRLTDVERHPDNRLSTANVFDLPPYFHYGIGSPGLGAWRELATHRMTTNWVLSGRFTGFPLLHHWRVLPDEPRPLPDELADVERTVAHWGGTPQVRARVEALRTATASLTLFLEYVPHTLDDWFGARLRTDAADTACDFVVRGLEAVADFLHEQRLLHLDAHFRNILTDGRQLYLTDFGLALSHRFRLTGQEQSFFRRHRGYDRAYTLTHLVNWLAYKLYGYGLEDRRAFVRALAGGARPDGVPAAAAALLGRHAPLAARLNDFHDRLIEESRLTPYPHDELRRLYSSSTLSA</sequence>
<dbReference type="RefSeq" id="WP_388350877.1">
    <property type="nucleotide sequence ID" value="NZ_JBIAFJ010000027.1"/>
</dbReference>
<keyword evidence="3" id="KW-1185">Reference proteome</keyword>
<evidence type="ECO:0000259" key="1">
    <source>
        <dbReference type="PROSITE" id="PS50011"/>
    </source>
</evidence>